<dbReference type="InterPro" id="IPR037682">
    <property type="entry name" value="TonB_C"/>
</dbReference>
<dbReference type="PROSITE" id="PS52015">
    <property type="entry name" value="TONB_CTD"/>
    <property type="match status" value="1"/>
</dbReference>
<dbReference type="EMBL" id="WIXJ01000006">
    <property type="protein sequence ID" value="MQY52049.1"/>
    <property type="molecule type" value="Genomic_DNA"/>
</dbReference>
<dbReference type="InterPro" id="IPR006260">
    <property type="entry name" value="TonB/TolA_C"/>
</dbReference>
<dbReference type="PANTHER" id="PTHR33446">
    <property type="entry name" value="PROTEIN TONB-RELATED"/>
    <property type="match status" value="1"/>
</dbReference>
<evidence type="ECO:0000256" key="1">
    <source>
        <dbReference type="ARBA" id="ARBA00004383"/>
    </source>
</evidence>
<dbReference type="OrthoDB" id="9792439at2"/>
<name>A0A6L5JXV5_RHOTE</name>
<dbReference type="NCBIfam" id="TIGR01352">
    <property type="entry name" value="tonB_Cterm"/>
    <property type="match status" value="1"/>
</dbReference>
<dbReference type="Pfam" id="PF03544">
    <property type="entry name" value="TonB_C"/>
    <property type="match status" value="1"/>
</dbReference>
<protein>
    <submittedName>
        <fullName evidence="12">TonB family protein</fullName>
    </submittedName>
</protein>
<keyword evidence="4" id="KW-1003">Cell membrane</keyword>
<evidence type="ECO:0000256" key="6">
    <source>
        <dbReference type="ARBA" id="ARBA00022692"/>
    </source>
</evidence>
<organism evidence="12 13">
    <name type="scientific">Rhodocyclus tenuis</name>
    <name type="common">Rhodospirillum tenue</name>
    <dbReference type="NCBI Taxonomy" id="1066"/>
    <lineage>
        <taxon>Bacteria</taxon>
        <taxon>Pseudomonadati</taxon>
        <taxon>Pseudomonadota</taxon>
        <taxon>Betaproteobacteria</taxon>
        <taxon>Rhodocyclales</taxon>
        <taxon>Rhodocyclaceae</taxon>
        <taxon>Rhodocyclus</taxon>
    </lineage>
</organism>
<feature type="domain" description="TonB C-terminal" evidence="11">
    <location>
        <begin position="188"/>
        <end position="279"/>
    </location>
</feature>
<evidence type="ECO:0000256" key="9">
    <source>
        <dbReference type="ARBA" id="ARBA00023136"/>
    </source>
</evidence>
<dbReference type="PANTHER" id="PTHR33446:SF2">
    <property type="entry name" value="PROTEIN TONB"/>
    <property type="match status" value="1"/>
</dbReference>
<evidence type="ECO:0000313" key="13">
    <source>
        <dbReference type="Proteomes" id="UP000480275"/>
    </source>
</evidence>
<dbReference type="GO" id="GO:0031992">
    <property type="term" value="F:energy transducer activity"/>
    <property type="evidence" value="ECO:0007669"/>
    <property type="project" value="TreeGrafter"/>
</dbReference>
<comment type="subcellular location">
    <subcellularLocation>
        <location evidence="1">Cell inner membrane</location>
        <topology evidence="1">Single-pass membrane protein</topology>
        <orientation evidence="1">Periplasmic side</orientation>
    </subcellularLocation>
</comment>
<dbReference type="GO" id="GO:0015031">
    <property type="term" value="P:protein transport"/>
    <property type="evidence" value="ECO:0007669"/>
    <property type="project" value="UniProtKB-KW"/>
</dbReference>
<keyword evidence="8" id="KW-1133">Transmembrane helix</keyword>
<evidence type="ECO:0000256" key="4">
    <source>
        <dbReference type="ARBA" id="ARBA00022475"/>
    </source>
</evidence>
<dbReference type="GO" id="GO:0098797">
    <property type="term" value="C:plasma membrane protein complex"/>
    <property type="evidence" value="ECO:0007669"/>
    <property type="project" value="TreeGrafter"/>
</dbReference>
<proteinExistence type="inferred from homology"/>
<feature type="region of interest" description="Disordered" evidence="10">
    <location>
        <begin position="36"/>
        <end position="57"/>
    </location>
</feature>
<keyword evidence="3" id="KW-0813">Transport</keyword>
<dbReference type="GO" id="GO:0055085">
    <property type="term" value="P:transmembrane transport"/>
    <property type="evidence" value="ECO:0007669"/>
    <property type="project" value="InterPro"/>
</dbReference>
<keyword evidence="9" id="KW-0472">Membrane</keyword>
<gene>
    <name evidence="12" type="ORF">GHK24_09705</name>
</gene>
<reference evidence="12 13" key="1">
    <citation type="submission" date="2019-10" db="EMBL/GenBank/DDBJ databases">
        <title>Whole-genome sequence of the purple nonsulfur photosynthetic bacterium Rhodocyclus tenuis.</title>
        <authorList>
            <person name="Kyndt J.A."/>
            <person name="Meyer T.E."/>
        </authorList>
    </citation>
    <scope>NUCLEOTIDE SEQUENCE [LARGE SCALE GENOMIC DNA]</scope>
    <source>
        <strain evidence="12 13">DSM 110</strain>
    </source>
</reference>
<comment type="similarity">
    <text evidence="2">Belongs to the TonB family.</text>
</comment>
<evidence type="ECO:0000259" key="11">
    <source>
        <dbReference type="PROSITE" id="PS52015"/>
    </source>
</evidence>
<evidence type="ECO:0000313" key="12">
    <source>
        <dbReference type="EMBL" id="MQY52049.1"/>
    </source>
</evidence>
<comment type="caution">
    <text evidence="12">The sequence shown here is derived from an EMBL/GenBank/DDBJ whole genome shotgun (WGS) entry which is preliminary data.</text>
</comment>
<evidence type="ECO:0000256" key="10">
    <source>
        <dbReference type="SAM" id="MobiDB-lite"/>
    </source>
</evidence>
<evidence type="ECO:0000256" key="8">
    <source>
        <dbReference type="ARBA" id="ARBA00022989"/>
    </source>
</evidence>
<evidence type="ECO:0000256" key="5">
    <source>
        <dbReference type="ARBA" id="ARBA00022519"/>
    </source>
</evidence>
<dbReference type="SUPFAM" id="SSF74653">
    <property type="entry name" value="TolA/TonB C-terminal domain"/>
    <property type="match status" value="1"/>
</dbReference>
<dbReference type="Proteomes" id="UP000480275">
    <property type="component" value="Unassembled WGS sequence"/>
</dbReference>
<dbReference type="Gene3D" id="3.30.1150.10">
    <property type="match status" value="1"/>
</dbReference>
<keyword evidence="6" id="KW-0812">Transmembrane</keyword>
<sequence length="279" mass="28326">MSSPWSMPGGRLTPARVLAREGVARGRGRCAGYANGRADEQGAAPGDSHVVGPAIAPDAGHGQRARGALLVGLVVAHGAFIVWLVGTPPPVTTPLPPLVVDLLVPEHSASPMPAHSPPAASAANVTTRVATSRTTVAAVAVTSRRVAEAPAAPAPANATSVEMAVSATTGVAGSAAASIAGAEGAFSPPRFDAHYLHNPPPVYPPLARRAGEEGKVVLRVWVNAQGGADSVELHVSSGSSRLDEAALKAVRQWTFVPAKRGDTPVASPVLVPILFRLES</sequence>
<evidence type="ECO:0000256" key="7">
    <source>
        <dbReference type="ARBA" id="ARBA00022927"/>
    </source>
</evidence>
<dbReference type="AlphaFoldDB" id="A0A6L5JXV5"/>
<evidence type="ECO:0000256" key="2">
    <source>
        <dbReference type="ARBA" id="ARBA00006555"/>
    </source>
</evidence>
<accession>A0A6L5JXV5</accession>
<dbReference type="InterPro" id="IPR051045">
    <property type="entry name" value="TonB-dependent_transducer"/>
</dbReference>
<keyword evidence="7" id="KW-0653">Protein transport</keyword>
<evidence type="ECO:0000256" key="3">
    <source>
        <dbReference type="ARBA" id="ARBA00022448"/>
    </source>
</evidence>
<keyword evidence="5" id="KW-0997">Cell inner membrane</keyword>